<evidence type="ECO:0000313" key="13">
    <source>
        <dbReference type="Proteomes" id="UP000004115"/>
    </source>
</evidence>
<evidence type="ECO:0000256" key="4">
    <source>
        <dbReference type="ARBA" id="ARBA00022960"/>
    </source>
</evidence>
<evidence type="ECO:0000259" key="11">
    <source>
        <dbReference type="Pfam" id="PF00768"/>
    </source>
</evidence>
<dbReference type="GO" id="GO:0008360">
    <property type="term" value="P:regulation of cell shape"/>
    <property type="evidence" value="ECO:0007669"/>
    <property type="project" value="UniProtKB-KW"/>
</dbReference>
<dbReference type="SUPFAM" id="SSF56601">
    <property type="entry name" value="beta-lactamase/transpeptidase-like"/>
    <property type="match status" value="1"/>
</dbReference>
<comment type="similarity">
    <text evidence="1 9">Belongs to the peptidase S11 family.</text>
</comment>
<evidence type="ECO:0000313" key="12">
    <source>
        <dbReference type="EMBL" id="EEW51672.1"/>
    </source>
</evidence>
<keyword evidence="12" id="KW-0645">Protease</keyword>
<evidence type="ECO:0000256" key="3">
    <source>
        <dbReference type="ARBA" id="ARBA00022801"/>
    </source>
</evidence>
<keyword evidence="3 12" id="KW-0378">Hydrolase</keyword>
<dbReference type="GO" id="GO:0006508">
    <property type="term" value="P:proteolysis"/>
    <property type="evidence" value="ECO:0007669"/>
    <property type="project" value="InterPro"/>
</dbReference>
<keyword evidence="6" id="KW-0961">Cell wall biogenesis/degradation</keyword>
<dbReference type="AlphaFoldDB" id="C8PCW8"/>
<evidence type="ECO:0000256" key="1">
    <source>
        <dbReference type="ARBA" id="ARBA00007164"/>
    </source>
</evidence>
<dbReference type="Pfam" id="PF00768">
    <property type="entry name" value="Peptidase_S11"/>
    <property type="match status" value="1"/>
</dbReference>
<gene>
    <name evidence="12" type="primary">dacA</name>
    <name evidence="12" type="ORF">HMPREF0520_0938</name>
</gene>
<dbReference type="HOGENOM" id="CLU_027070_8_2_9"/>
<dbReference type="EC" id="3.4.16.4" evidence="12"/>
<proteinExistence type="inferred from homology"/>
<sequence length="429" mass="48116">MVINMKLKNNNSFKNYQIIIFLVAFVCLIIFGWKVFRYRRTYIEVPTQTKTEICDNYAQDNLALNAKAAIIYDLKSGQIMYAKNIKQKLPVASMSKLLTIYLTLKAINAGKISWQTKVMPSREAIAVSKNPEYSNVPLQLGHQYTIRQLYQATLIQSANGAAMVLASAVAGSSKKFVGMMRKQLLDWHISQAQIVTPSGLPNFTLGRDADSNKNADAENELSASDMGILIKHLLLEFPQVLDTTRISKLNFPDGHNTFKMVNWNLMLKGLSQYNEAYPVDGLKTGTTDAAGACLASTLVKNGRRIVTVIIGARHLNGNDPARFVETKKLYAYFYNNYSLHIYKRWTQFPGKTLIKVKNRPINEVRACLYQDTGIWISKGQKLDAELSMNKMPMPIKVGTNIGKLIFPNIPALNNENALAFDATTSKELK</sequence>
<comment type="caution">
    <text evidence="12">The sequence shown here is derived from an EMBL/GenBank/DDBJ whole genome shotgun (WGS) entry which is preliminary data.</text>
</comment>
<keyword evidence="10" id="KW-1133">Transmembrane helix</keyword>
<dbReference type="InterPro" id="IPR012338">
    <property type="entry name" value="Beta-lactam/transpept-like"/>
</dbReference>
<evidence type="ECO:0000256" key="5">
    <source>
        <dbReference type="ARBA" id="ARBA00022984"/>
    </source>
</evidence>
<dbReference type="InterPro" id="IPR001967">
    <property type="entry name" value="Peptidase_S11_N"/>
</dbReference>
<feature type="domain" description="Peptidase S11 D-alanyl-D-alanine carboxypeptidase A N-terminal" evidence="11">
    <location>
        <begin position="61"/>
        <end position="313"/>
    </location>
</feature>
<feature type="active site" evidence="7">
    <location>
        <position position="157"/>
    </location>
</feature>
<dbReference type="InterPro" id="IPR018044">
    <property type="entry name" value="Peptidase_S11"/>
</dbReference>
<name>C8PCW8_9LACO</name>
<dbReference type="PRINTS" id="PR00725">
    <property type="entry name" value="DADACBPTASE1"/>
</dbReference>
<protein>
    <submittedName>
        <fullName evidence="12">Serine-type D-Ala-D-Ala carboxypeptidase</fullName>
        <ecNumber evidence="12">3.4.16.4</ecNumber>
    </submittedName>
</protein>
<feature type="active site" description="Proton acceptor" evidence="7">
    <location>
        <position position="96"/>
    </location>
</feature>
<dbReference type="MEROPS" id="S11.006"/>
<dbReference type="Proteomes" id="UP000004115">
    <property type="component" value="Unassembled WGS sequence"/>
</dbReference>
<evidence type="ECO:0000256" key="7">
    <source>
        <dbReference type="PIRSR" id="PIRSR618044-1"/>
    </source>
</evidence>
<evidence type="ECO:0000256" key="8">
    <source>
        <dbReference type="PIRSR" id="PIRSR618044-2"/>
    </source>
</evidence>
<reference evidence="12 13" key="1">
    <citation type="submission" date="2009-09" db="EMBL/GenBank/DDBJ databases">
        <authorList>
            <person name="Qin X."/>
            <person name="Bachman B."/>
            <person name="Battles P."/>
            <person name="Bell A."/>
            <person name="Bess C."/>
            <person name="Bickham C."/>
            <person name="Chaboub L."/>
            <person name="Chen D."/>
            <person name="Coyle M."/>
            <person name="Deiros D.R."/>
            <person name="Dinh H."/>
            <person name="Forbes L."/>
            <person name="Fowler G."/>
            <person name="Francisco L."/>
            <person name="Fu Q."/>
            <person name="Gubbala S."/>
            <person name="Hale W."/>
            <person name="Han Y."/>
            <person name="Hemphill L."/>
            <person name="Highlander S.K."/>
            <person name="Hirani K."/>
            <person name="Hogues M."/>
            <person name="Jackson L."/>
            <person name="Jakkamsetti A."/>
            <person name="Javaid M."/>
            <person name="Jiang H."/>
            <person name="Korchina V."/>
            <person name="Kovar C."/>
            <person name="Lara F."/>
            <person name="Lee S."/>
            <person name="Mata R."/>
            <person name="Mathew T."/>
            <person name="Moen C."/>
            <person name="Morales K."/>
            <person name="Munidasa M."/>
            <person name="Nazareth L."/>
            <person name="Ngo R."/>
            <person name="Nguyen L."/>
            <person name="Okwuonu G."/>
            <person name="Ongeri F."/>
            <person name="Patil S."/>
            <person name="Petrosino J."/>
            <person name="Pham C."/>
            <person name="Pham P."/>
            <person name="Pu L.-L."/>
            <person name="Puazo M."/>
            <person name="Raj R."/>
            <person name="Reid J."/>
            <person name="Rouhana J."/>
            <person name="Saada N."/>
            <person name="Shang Y."/>
            <person name="Simmons D."/>
            <person name="Thornton R."/>
            <person name="Warren J."/>
            <person name="Weissenberger G."/>
            <person name="Zhang J."/>
            <person name="Zhang L."/>
            <person name="Zhou C."/>
            <person name="Zhu D."/>
            <person name="Muzny D."/>
            <person name="Worley K."/>
            <person name="Gibbs R."/>
        </authorList>
    </citation>
    <scope>NUCLEOTIDE SEQUENCE [LARGE SCALE GENOMIC DNA]</scope>
    <source>
        <strain evidence="12 13">DSM 13335</strain>
    </source>
</reference>
<evidence type="ECO:0000256" key="10">
    <source>
        <dbReference type="SAM" id="Phobius"/>
    </source>
</evidence>
<feature type="binding site" evidence="8">
    <location>
        <position position="283"/>
    </location>
    <ligand>
        <name>substrate</name>
    </ligand>
</feature>
<keyword evidence="2" id="KW-0732">Signal</keyword>
<keyword evidence="4" id="KW-0133">Cell shape</keyword>
<organism evidence="12 13">
    <name type="scientific">Lactobacillus iners DSM 13335</name>
    <dbReference type="NCBI Taxonomy" id="525328"/>
    <lineage>
        <taxon>Bacteria</taxon>
        <taxon>Bacillati</taxon>
        <taxon>Bacillota</taxon>
        <taxon>Bacilli</taxon>
        <taxon>Lactobacillales</taxon>
        <taxon>Lactobacillaceae</taxon>
        <taxon>Lactobacillus</taxon>
    </lineage>
</organism>
<dbReference type="PANTHER" id="PTHR21581">
    <property type="entry name" value="D-ALANYL-D-ALANINE CARBOXYPEPTIDASE"/>
    <property type="match status" value="1"/>
</dbReference>
<keyword evidence="10" id="KW-0472">Membrane</keyword>
<dbReference type="EMBL" id="ACLN01000012">
    <property type="protein sequence ID" value="EEW51672.1"/>
    <property type="molecule type" value="Genomic_DNA"/>
</dbReference>
<keyword evidence="13" id="KW-1185">Reference proteome</keyword>
<evidence type="ECO:0000256" key="2">
    <source>
        <dbReference type="ARBA" id="ARBA00022729"/>
    </source>
</evidence>
<evidence type="ECO:0000256" key="9">
    <source>
        <dbReference type="RuleBase" id="RU004016"/>
    </source>
</evidence>
<keyword evidence="10" id="KW-0812">Transmembrane</keyword>
<keyword evidence="5" id="KW-0573">Peptidoglycan synthesis</keyword>
<feature type="transmembrane region" description="Helical" evidence="10">
    <location>
        <begin position="16"/>
        <end position="36"/>
    </location>
</feature>
<feature type="active site" description="Acyl-ester intermediate" evidence="7">
    <location>
        <position position="93"/>
    </location>
</feature>
<dbReference type="GO" id="GO:0009002">
    <property type="term" value="F:serine-type D-Ala-D-Ala carboxypeptidase activity"/>
    <property type="evidence" value="ECO:0007669"/>
    <property type="project" value="UniProtKB-EC"/>
</dbReference>
<evidence type="ECO:0000256" key="6">
    <source>
        <dbReference type="ARBA" id="ARBA00023316"/>
    </source>
</evidence>
<dbReference type="Gene3D" id="3.40.710.10">
    <property type="entry name" value="DD-peptidase/beta-lactamase superfamily"/>
    <property type="match status" value="1"/>
</dbReference>
<dbReference type="GO" id="GO:0071555">
    <property type="term" value="P:cell wall organization"/>
    <property type="evidence" value="ECO:0007669"/>
    <property type="project" value="UniProtKB-KW"/>
</dbReference>
<accession>C8PCW8</accession>
<keyword evidence="12" id="KW-0121">Carboxypeptidase</keyword>
<dbReference type="GO" id="GO:0009252">
    <property type="term" value="P:peptidoglycan biosynthetic process"/>
    <property type="evidence" value="ECO:0007669"/>
    <property type="project" value="UniProtKB-KW"/>
</dbReference>
<dbReference type="PANTHER" id="PTHR21581:SF11">
    <property type="entry name" value="D-ALANYL-D-ALANINE CARBOXYPEPTIDASE DACA"/>
    <property type="match status" value="1"/>
</dbReference>